<organism evidence="4 5">
    <name type="scientific">Tsuneonella litorea</name>
    <dbReference type="NCBI Taxonomy" id="2976475"/>
    <lineage>
        <taxon>Bacteria</taxon>
        <taxon>Pseudomonadati</taxon>
        <taxon>Pseudomonadota</taxon>
        <taxon>Alphaproteobacteria</taxon>
        <taxon>Sphingomonadales</taxon>
        <taxon>Erythrobacteraceae</taxon>
        <taxon>Tsuneonella</taxon>
    </lineage>
</organism>
<feature type="domain" description="Peptidase A2" evidence="3">
    <location>
        <begin position="40"/>
        <end position="53"/>
    </location>
</feature>
<sequence>MIRMFLAGLLALSAVPAHAERLEIRGDRVFVPVKVNGERLLALLDTGAEVTVFDKTAASRLGLVGGVEVDARGTGAGPIRAELVENVTVTALGRDILVPVAAVIDLSDVGSRLLNAPLPMVLGREIFDQGRLAVDLEAARIDWLDEAEAPAGTMLELAPAHGIETIAVRFGTAGERAADFDLGNGSGLLISTGLAKDLGLVPVGLEPAGGIGGAILRPVVFVPEITIAGRSFHDVRAHVSPDLQVPANVGVGLLRNFMIVTDFPAKRVWLDARR</sequence>
<feature type="chain" id="PRO_5040846068" evidence="2">
    <location>
        <begin position="20"/>
        <end position="274"/>
    </location>
</feature>
<keyword evidence="5" id="KW-1185">Reference proteome</keyword>
<protein>
    <submittedName>
        <fullName evidence="4">Aspartyl protease family protein</fullName>
    </submittedName>
</protein>
<dbReference type="PROSITE" id="PS00141">
    <property type="entry name" value="ASP_PROTEASE"/>
    <property type="match status" value="1"/>
</dbReference>
<evidence type="ECO:0000313" key="5">
    <source>
        <dbReference type="Proteomes" id="UP001142648"/>
    </source>
</evidence>
<gene>
    <name evidence="4" type="ORF">N0B51_03675</name>
</gene>
<dbReference type="GO" id="GO:0004190">
    <property type="term" value="F:aspartic-type endopeptidase activity"/>
    <property type="evidence" value="ECO:0007669"/>
    <property type="project" value="InterPro"/>
</dbReference>
<dbReference type="InterPro" id="IPR021109">
    <property type="entry name" value="Peptidase_aspartic_dom_sf"/>
</dbReference>
<dbReference type="SUPFAM" id="SSF50630">
    <property type="entry name" value="Acid proteases"/>
    <property type="match status" value="1"/>
</dbReference>
<keyword evidence="2" id="KW-0732">Signal</keyword>
<dbReference type="AlphaFoldDB" id="A0A9X3A8R3"/>
<keyword evidence="4" id="KW-0645">Protease</keyword>
<accession>A0A9X3A8R3</accession>
<feature type="signal peptide" evidence="2">
    <location>
        <begin position="1"/>
        <end position="19"/>
    </location>
</feature>
<evidence type="ECO:0000313" key="4">
    <source>
        <dbReference type="EMBL" id="MCT2558075.1"/>
    </source>
</evidence>
<dbReference type="GO" id="GO:0006508">
    <property type="term" value="P:proteolysis"/>
    <property type="evidence" value="ECO:0007669"/>
    <property type="project" value="UniProtKB-KW"/>
</dbReference>
<evidence type="ECO:0000259" key="3">
    <source>
        <dbReference type="PROSITE" id="PS50175"/>
    </source>
</evidence>
<dbReference type="InterPro" id="IPR001995">
    <property type="entry name" value="Peptidase_A2_cat"/>
</dbReference>
<dbReference type="Proteomes" id="UP001142648">
    <property type="component" value="Unassembled WGS sequence"/>
</dbReference>
<dbReference type="PROSITE" id="PS50175">
    <property type="entry name" value="ASP_PROT_RETROV"/>
    <property type="match status" value="1"/>
</dbReference>
<reference evidence="4" key="1">
    <citation type="submission" date="2022-09" db="EMBL/GenBank/DDBJ databases">
        <title>The genome sequence of Tsuneonella sp. YG55.</title>
        <authorList>
            <person name="Liu Y."/>
        </authorList>
    </citation>
    <scope>NUCLEOTIDE SEQUENCE</scope>
    <source>
        <strain evidence="4">YG55</strain>
    </source>
</reference>
<dbReference type="InterPro" id="IPR001969">
    <property type="entry name" value="Aspartic_peptidase_AS"/>
</dbReference>
<proteinExistence type="predicted"/>
<name>A0A9X3A8R3_9SPHN</name>
<evidence type="ECO:0000256" key="1">
    <source>
        <dbReference type="ARBA" id="ARBA00022801"/>
    </source>
</evidence>
<dbReference type="Pfam" id="PF13650">
    <property type="entry name" value="Asp_protease_2"/>
    <property type="match status" value="1"/>
</dbReference>
<dbReference type="EMBL" id="JAOAMV010000002">
    <property type="protein sequence ID" value="MCT2558075.1"/>
    <property type="molecule type" value="Genomic_DNA"/>
</dbReference>
<evidence type="ECO:0000256" key="2">
    <source>
        <dbReference type="SAM" id="SignalP"/>
    </source>
</evidence>
<keyword evidence="1" id="KW-0378">Hydrolase</keyword>
<dbReference type="RefSeq" id="WP_259960872.1">
    <property type="nucleotide sequence ID" value="NZ_JAOAMV010000002.1"/>
</dbReference>
<dbReference type="Gene3D" id="2.40.70.10">
    <property type="entry name" value="Acid Proteases"/>
    <property type="match status" value="1"/>
</dbReference>
<comment type="caution">
    <text evidence="4">The sequence shown here is derived from an EMBL/GenBank/DDBJ whole genome shotgun (WGS) entry which is preliminary data.</text>
</comment>